<dbReference type="STRING" id="582672.SAMN05216360_1324"/>
<evidence type="ECO:0000313" key="2">
    <source>
        <dbReference type="Proteomes" id="UP000198704"/>
    </source>
</evidence>
<name>A0A1H0L7N2_9HYPH</name>
<evidence type="ECO:0000313" key="1">
    <source>
        <dbReference type="EMBL" id="SDO63971.1"/>
    </source>
</evidence>
<gene>
    <name evidence="1" type="ORF">SAMN05216360_1324</name>
</gene>
<reference evidence="2" key="1">
    <citation type="submission" date="2016-10" db="EMBL/GenBank/DDBJ databases">
        <authorList>
            <person name="Varghese N."/>
            <person name="Submissions S."/>
        </authorList>
    </citation>
    <scope>NUCLEOTIDE SEQUENCE [LARGE SCALE GENOMIC DNA]</scope>
    <source>
        <strain evidence="2">BL47</strain>
    </source>
</reference>
<proteinExistence type="predicted"/>
<dbReference type="EMBL" id="FNHS01000032">
    <property type="protein sequence ID" value="SDO63971.1"/>
    <property type="molecule type" value="Genomic_DNA"/>
</dbReference>
<protein>
    <submittedName>
        <fullName evidence="1">Uncharacterized protein</fullName>
    </submittedName>
</protein>
<dbReference type="Proteomes" id="UP000198704">
    <property type="component" value="Unassembled WGS sequence"/>
</dbReference>
<dbReference type="AlphaFoldDB" id="A0A1H0L7N2"/>
<accession>A0A1H0L7N2</accession>
<sequence>MRADPLISTATGRACLALLCLLGTSIGGRTYVHAQFSDAGRAASLEATSSPIDLGAGVMLPHAAAGRYRVSFDRCSSPALVSFVETGPYRSNPALSAASQPENRVFYVYRGWNLGYRFATVGLNAIHFTRRAYARLTTGRDPAGNEMAVEITVPAGCEASADDVLAAFRRQIEPSD</sequence>
<organism evidence="1 2">
    <name type="scientific">Methylobacterium phyllostachyos</name>
    <dbReference type="NCBI Taxonomy" id="582672"/>
    <lineage>
        <taxon>Bacteria</taxon>
        <taxon>Pseudomonadati</taxon>
        <taxon>Pseudomonadota</taxon>
        <taxon>Alphaproteobacteria</taxon>
        <taxon>Hyphomicrobiales</taxon>
        <taxon>Methylobacteriaceae</taxon>
        <taxon>Methylobacterium</taxon>
    </lineage>
</organism>
<keyword evidence="2" id="KW-1185">Reference proteome</keyword>